<proteinExistence type="predicted"/>
<dbReference type="EMBL" id="FTOV01000003">
    <property type="protein sequence ID" value="SIS88786.1"/>
    <property type="molecule type" value="Genomic_DNA"/>
</dbReference>
<evidence type="ECO:0000313" key="3">
    <source>
        <dbReference type="Proteomes" id="UP000185781"/>
    </source>
</evidence>
<accession>A0A1N7MRN1</accession>
<name>A0A1N7MRN1_9FLAO</name>
<dbReference type="OrthoDB" id="796510at2"/>
<sequence length="301" mass="35510">MSLKKRITSRFYYYQWLFNTRKLRADFPSFRILNIKDTIDDIIKNKLSVSRFGDGEFRLMLPQYELEFQENSEIIREKMREVIASDLKNHLVCLPEPLATVHSFDIITKYWWKKFINNYGSRVSPFLDKNKTYGNSFITRFYLGYEDKSEKRNLDIIKSLKKIWDKKDILIIEGKYSRLGVGNDLFENAASLKRIICPEKNAFRCYDKIFEAAAEFGKDRLILAALGPSATILAYDLAKDNYWAIDIGHIDIEYIWFLRKATEKIAIEGRHVNEAESQESFDIPEEFARPYQESIILEIKE</sequence>
<dbReference type="RefSeq" id="WP_076391719.1">
    <property type="nucleotide sequence ID" value="NZ_FTOV01000003.1"/>
</dbReference>
<gene>
    <name evidence="2" type="ORF">SAMN05421785_103435</name>
</gene>
<keyword evidence="2" id="KW-0808">Transferase</keyword>
<dbReference type="STRING" id="373672.SAMN05421785_103435"/>
<evidence type="ECO:0000313" key="2">
    <source>
        <dbReference type="EMBL" id="SIS88786.1"/>
    </source>
</evidence>
<evidence type="ECO:0000259" key="1">
    <source>
        <dbReference type="Pfam" id="PF08759"/>
    </source>
</evidence>
<dbReference type="GO" id="GO:0016740">
    <property type="term" value="F:transferase activity"/>
    <property type="evidence" value="ECO:0007669"/>
    <property type="project" value="UniProtKB-KW"/>
</dbReference>
<feature type="domain" description="Glycosyltransferase GT-D fold" evidence="1">
    <location>
        <begin position="49"/>
        <end position="274"/>
    </location>
</feature>
<protein>
    <submittedName>
        <fullName evidence="2">Glycosyltransferase, SP_1767 family</fullName>
    </submittedName>
</protein>
<reference evidence="2 3" key="1">
    <citation type="submission" date="2017-01" db="EMBL/GenBank/DDBJ databases">
        <authorList>
            <person name="Mah S.A."/>
            <person name="Swanson W.J."/>
            <person name="Moy G.W."/>
            <person name="Vacquier V.D."/>
        </authorList>
    </citation>
    <scope>NUCLEOTIDE SEQUENCE [LARGE SCALE GENOMIC DNA]</scope>
    <source>
        <strain evidence="2 3">DSM 18014</strain>
    </source>
</reference>
<dbReference type="Proteomes" id="UP000185781">
    <property type="component" value="Unassembled WGS sequence"/>
</dbReference>
<organism evidence="2 3">
    <name type="scientific">Chryseobacterium gambrini</name>
    <dbReference type="NCBI Taxonomy" id="373672"/>
    <lineage>
        <taxon>Bacteria</taxon>
        <taxon>Pseudomonadati</taxon>
        <taxon>Bacteroidota</taxon>
        <taxon>Flavobacteriia</taxon>
        <taxon>Flavobacteriales</taxon>
        <taxon>Weeksellaceae</taxon>
        <taxon>Chryseobacterium group</taxon>
        <taxon>Chryseobacterium</taxon>
    </lineage>
</organism>
<dbReference type="Pfam" id="PF08759">
    <property type="entry name" value="GT-D"/>
    <property type="match status" value="1"/>
</dbReference>
<dbReference type="AlphaFoldDB" id="A0A1N7MRN1"/>
<dbReference type="InterPro" id="IPR014869">
    <property type="entry name" value="GT-D"/>
</dbReference>